<dbReference type="InterPro" id="IPR012349">
    <property type="entry name" value="Split_barrel_FMN-bd"/>
</dbReference>
<evidence type="ECO:0000313" key="1">
    <source>
        <dbReference type="EMBL" id="CAA9430311.1"/>
    </source>
</evidence>
<dbReference type="SUPFAM" id="SSF50475">
    <property type="entry name" value="FMN-binding split barrel"/>
    <property type="match status" value="1"/>
</dbReference>
<gene>
    <name evidence="1" type="ORF">AVDCRST_MAG35-2554</name>
</gene>
<name>A0A6J4Q1J6_9ACTN</name>
<sequence>MVPVGFTWAADDTDALSEGVGLARVTMRVTSRKARNVSGAPGGTARAVLCSVEGRSWITLEGAATISADPDEVAEALRRYALRYQRTPGHDPARVVLRLVVDKVMASADLR</sequence>
<protein>
    <recommendedName>
        <fullName evidence="2">Pyridoxamine 5'-phosphate oxidase putative domain-containing protein</fullName>
    </recommendedName>
</protein>
<dbReference type="AlphaFoldDB" id="A0A6J4Q1J6"/>
<evidence type="ECO:0008006" key="2">
    <source>
        <dbReference type="Google" id="ProtNLM"/>
    </source>
</evidence>
<accession>A0A6J4Q1J6</accession>
<organism evidence="1">
    <name type="scientific">uncultured Quadrisphaera sp</name>
    <dbReference type="NCBI Taxonomy" id="904978"/>
    <lineage>
        <taxon>Bacteria</taxon>
        <taxon>Bacillati</taxon>
        <taxon>Actinomycetota</taxon>
        <taxon>Actinomycetes</taxon>
        <taxon>Kineosporiales</taxon>
        <taxon>Kineosporiaceae</taxon>
        <taxon>Quadrisphaera</taxon>
        <taxon>environmental samples</taxon>
    </lineage>
</organism>
<dbReference type="EMBL" id="CADCUY010000514">
    <property type="protein sequence ID" value="CAA9430311.1"/>
    <property type="molecule type" value="Genomic_DNA"/>
</dbReference>
<reference evidence="1" key="1">
    <citation type="submission" date="2020-02" db="EMBL/GenBank/DDBJ databases">
        <authorList>
            <person name="Meier V. D."/>
        </authorList>
    </citation>
    <scope>NUCLEOTIDE SEQUENCE</scope>
    <source>
        <strain evidence="1">AVDCRST_MAG35</strain>
    </source>
</reference>
<dbReference type="Gene3D" id="2.30.110.10">
    <property type="entry name" value="Electron Transport, Fmn-binding Protein, Chain A"/>
    <property type="match status" value="1"/>
</dbReference>
<proteinExistence type="predicted"/>